<keyword evidence="2" id="KW-0472">Membrane</keyword>
<protein>
    <submittedName>
        <fullName evidence="3">Uncharacterized protein</fullName>
    </submittedName>
</protein>
<keyword evidence="4" id="KW-1185">Reference proteome</keyword>
<reference evidence="3" key="1">
    <citation type="journal article" date="2023" name="Insect Mol. Biol.">
        <title>Genome sequencing provides insights into the evolution of gene families encoding plant cell wall-degrading enzymes in longhorned beetles.</title>
        <authorList>
            <person name="Shin N.R."/>
            <person name="Okamura Y."/>
            <person name="Kirsch R."/>
            <person name="Pauchet Y."/>
        </authorList>
    </citation>
    <scope>NUCLEOTIDE SEQUENCE</scope>
    <source>
        <strain evidence="3">AMC_N1</strain>
    </source>
</reference>
<dbReference type="PANTHER" id="PTHR11686">
    <property type="entry name" value="GAMMA GLUTAMYL TRANSPEPTIDASE"/>
    <property type="match status" value="1"/>
</dbReference>
<dbReference type="InterPro" id="IPR043137">
    <property type="entry name" value="GGT_ssub_C"/>
</dbReference>
<dbReference type="GO" id="GO:0005886">
    <property type="term" value="C:plasma membrane"/>
    <property type="evidence" value="ECO:0007669"/>
    <property type="project" value="TreeGrafter"/>
</dbReference>
<accession>A0AAV8Z502</accession>
<dbReference type="Proteomes" id="UP001162162">
    <property type="component" value="Unassembled WGS sequence"/>
</dbReference>
<dbReference type="InterPro" id="IPR000101">
    <property type="entry name" value="GGT_peptidase"/>
</dbReference>
<dbReference type="InterPro" id="IPR029055">
    <property type="entry name" value="Ntn_hydrolases_N"/>
</dbReference>
<evidence type="ECO:0000313" key="3">
    <source>
        <dbReference type="EMBL" id="KAJ8959083.1"/>
    </source>
</evidence>
<organism evidence="3 4">
    <name type="scientific">Aromia moschata</name>
    <dbReference type="NCBI Taxonomy" id="1265417"/>
    <lineage>
        <taxon>Eukaryota</taxon>
        <taxon>Metazoa</taxon>
        <taxon>Ecdysozoa</taxon>
        <taxon>Arthropoda</taxon>
        <taxon>Hexapoda</taxon>
        <taxon>Insecta</taxon>
        <taxon>Pterygota</taxon>
        <taxon>Neoptera</taxon>
        <taxon>Endopterygota</taxon>
        <taxon>Coleoptera</taxon>
        <taxon>Polyphaga</taxon>
        <taxon>Cucujiformia</taxon>
        <taxon>Chrysomeloidea</taxon>
        <taxon>Cerambycidae</taxon>
        <taxon>Cerambycinae</taxon>
        <taxon>Callichromatini</taxon>
        <taxon>Aromia</taxon>
    </lineage>
</organism>
<feature type="transmembrane region" description="Helical" evidence="2">
    <location>
        <begin position="13"/>
        <end position="34"/>
    </location>
</feature>
<dbReference type="SUPFAM" id="SSF56235">
    <property type="entry name" value="N-terminal nucleophile aminohydrolases (Ntn hydrolases)"/>
    <property type="match status" value="1"/>
</dbReference>
<dbReference type="Pfam" id="PF01019">
    <property type="entry name" value="G_glu_transpept"/>
    <property type="match status" value="1"/>
</dbReference>
<keyword evidence="2" id="KW-0812">Transmembrane</keyword>
<evidence type="ECO:0000256" key="2">
    <source>
        <dbReference type="SAM" id="Phobius"/>
    </source>
</evidence>
<proteinExistence type="predicted"/>
<dbReference type="GO" id="GO:0036374">
    <property type="term" value="F:glutathione hydrolase activity"/>
    <property type="evidence" value="ECO:0007669"/>
    <property type="project" value="InterPro"/>
</dbReference>
<dbReference type="GO" id="GO:0006751">
    <property type="term" value="P:glutathione catabolic process"/>
    <property type="evidence" value="ECO:0007669"/>
    <property type="project" value="InterPro"/>
</dbReference>
<dbReference type="Gene3D" id="3.60.20.40">
    <property type="match status" value="1"/>
</dbReference>
<evidence type="ECO:0000313" key="4">
    <source>
        <dbReference type="Proteomes" id="UP001162162"/>
    </source>
</evidence>
<gene>
    <name evidence="3" type="ORF">NQ318_022340</name>
</gene>
<dbReference type="AlphaFoldDB" id="A0AAV8Z502"/>
<dbReference type="PANTHER" id="PTHR11686:SF72">
    <property type="entry name" value="GAMMA-GLUTAMYL TRANSPEPTIDASE, ISOFORM A"/>
    <property type="match status" value="1"/>
</dbReference>
<comment type="caution">
    <text evidence="3">The sequence shown here is derived from an EMBL/GenBank/DDBJ whole genome shotgun (WGS) entry which is preliminary data.</text>
</comment>
<name>A0AAV8Z502_9CUCU</name>
<sequence length="123" mass="13473">MCPTIILDDNDDVLMITGAAGGTKITTAVALLIVKHLWFNMDLKSAMDDKRIHHQLFPMQITFEGVFSTEGLHLVEGLHDIGHNYTIQQTDGFAAATSISTHRIDGVTGSSDKRRPGGVSYLY</sequence>
<dbReference type="EMBL" id="JAPWTK010000014">
    <property type="protein sequence ID" value="KAJ8959083.1"/>
    <property type="molecule type" value="Genomic_DNA"/>
</dbReference>
<feature type="binding site" evidence="1">
    <location>
        <position position="22"/>
    </location>
    <ligand>
        <name>L-glutamate</name>
        <dbReference type="ChEBI" id="CHEBI:29985"/>
    </ligand>
</feature>
<keyword evidence="2" id="KW-1133">Transmembrane helix</keyword>
<evidence type="ECO:0000256" key="1">
    <source>
        <dbReference type="PIRSR" id="PIRSR600101-2"/>
    </source>
</evidence>